<keyword evidence="3 10" id="KW-0813">Transport</keyword>
<keyword evidence="12" id="KW-1185">Reference proteome</keyword>
<evidence type="ECO:0000256" key="9">
    <source>
        <dbReference type="PROSITE-ProRule" id="PRU00282"/>
    </source>
</evidence>
<evidence type="ECO:0000256" key="1">
    <source>
        <dbReference type="ARBA" id="ARBA00004225"/>
    </source>
</evidence>
<evidence type="ECO:0000256" key="10">
    <source>
        <dbReference type="RuleBase" id="RU000488"/>
    </source>
</evidence>
<evidence type="ECO:0000256" key="7">
    <source>
        <dbReference type="ARBA" id="ARBA00023128"/>
    </source>
</evidence>
<proteinExistence type="inferred from homology"/>
<keyword evidence="11" id="KW-0732">Signal</keyword>
<feature type="chain" id="PRO_5045585911" evidence="11">
    <location>
        <begin position="21"/>
        <end position="254"/>
    </location>
</feature>
<dbReference type="Gene3D" id="1.50.40.10">
    <property type="entry name" value="Mitochondrial carrier domain"/>
    <property type="match status" value="1"/>
</dbReference>
<name>A0ABM1BW48_LIMPO</name>
<accession>A0ABM1BW48</accession>
<gene>
    <name evidence="13" type="primary">LOC106473687</name>
</gene>
<evidence type="ECO:0000256" key="5">
    <source>
        <dbReference type="ARBA" id="ARBA00022737"/>
    </source>
</evidence>
<keyword evidence="7" id="KW-0496">Mitochondrion</keyword>
<dbReference type="PANTHER" id="PTHR45624">
    <property type="entry name" value="MITOCHONDRIAL BASIC AMINO ACIDS TRANSPORTER-RELATED"/>
    <property type="match status" value="1"/>
</dbReference>
<evidence type="ECO:0000256" key="4">
    <source>
        <dbReference type="ARBA" id="ARBA00022692"/>
    </source>
</evidence>
<dbReference type="InterPro" id="IPR002067">
    <property type="entry name" value="MCP"/>
</dbReference>
<dbReference type="InterPro" id="IPR018108">
    <property type="entry name" value="MCP_transmembrane"/>
</dbReference>
<protein>
    <submittedName>
        <fullName evidence="13">Mitochondrial basic amino acids transporter-like</fullName>
    </submittedName>
</protein>
<evidence type="ECO:0000313" key="12">
    <source>
        <dbReference type="Proteomes" id="UP000694941"/>
    </source>
</evidence>
<dbReference type="PRINTS" id="PR00926">
    <property type="entry name" value="MITOCARRIER"/>
</dbReference>
<evidence type="ECO:0000256" key="8">
    <source>
        <dbReference type="ARBA" id="ARBA00023136"/>
    </source>
</evidence>
<evidence type="ECO:0000256" key="2">
    <source>
        <dbReference type="ARBA" id="ARBA00006375"/>
    </source>
</evidence>
<feature type="repeat" description="Solcar" evidence="9">
    <location>
        <begin position="30"/>
        <end position="129"/>
    </location>
</feature>
<evidence type="ECO:0000256" key="3">
    <source>
        <dbReference type="ARBA" id="ARBA00022448"/>
    </source>
</evidence>
<dbReference type="InterPro" id="IPR050567">
    <property type="entry name" value="Mitochondrial_Carrier"/>
</dbReference>
<sequence>MSSPMCSLAFINAILFGVQGNVQRCFSDPSSITSHMIGGAAAGAVQSVITSPMELAKTRMQLQGQHAVKTRFLRSTEFSHSYSGPTDCLMKLFRTEGTRGIFRGLSCTILRDCPGFAIYFGAYELFIRLFSNTDICGLMIAGGLAGIISWISIYPLDLVKSRLQADGTVGPHQFNGIIDCTTKTYRREGLKAFTQGLNSTILRAFPTNAAIFFTVSWVTKFCENTKDKFEFSADRNAQSLPLEENTDRIICFDK</sequence>
<dbReference type="PANTHER" id="PTHR45624:SF61">
    <property type="entry name" value="MITOCHONDRIAL BASIC AMINO ACIDS TRANSPORTER"/>
    <property type="match status" value="1"/>
</dbReference>
<comment type="subcellular location">
    <subcellularLocation>
        <location evidence="1">Mitochondrion membrane</location>
        <topology evidence="1">Multi-pass membrane protein</topology>
    </subcellularLocation>
</comment>
<dbReference type="SUPFAM" id="SSF103506">
    <property type="entry name" value="Mitochondrial carrier"/>
    <property type="match status" value="1"/>
</dbReference>
<evidence type="ECO:0000256" key="11">
    <source>
        <dbReference type="SAM" id="SignalP"/>
    </source>
</evidence>
<organism evidence="12 13">
    <name type="scientific">Limulus polyphemus</name>
    <name type="common">Atlantic horseshoe crab</name>
    <dbReference type="NCBI Taxonomy" id="6850"/>
    <lineage>
        <taxon>Eukaryota</taxon>
        <taxon>Metazoa</taxon>
        <taxon>Ecdysozoa</taxon>
        <taxon>Arthropoda</taxon>
        <taxon>Chelicerata</taxon>
        <taxon>Merostomata</taxon>
        <taxon>Xiphosura</taxon>
        <taxon>Limulidae</taxon>
        <taxon>Limulus</taxon>
    </lineage>
</organism>
<keyword evidence="6" id="KW-1133">Transmembrane helix</keyword>
<dbReference type="GeneID" id="106473687"/>
<dbReference type="PROSITE" id="PS50920">
    <property type="entry name" value="SOLCAR"/>
    <property type="match status" value="2"/>
</dbReference>
<dbReference type="InterPro" id="IPR023395">
    <property type="entry name" value="MCP_dom_sf"/>
</dbReference>
<dbReference type="Proteomes" id="UP000694941">
    <property type="component" value="Unplaced"/>
</dbReference>
<reference evidence="13" key="1">
    <citation type="submission" date="2025-08" db="UniProtKB">
        <authorList>
            <consortium name="RefSeq"/>
        </authorList>
    </citation>
    <scope>IDENTIFICATION</scope>
    <source>
        <tissue evidence="13">Muscle</tissue>
    </source>
</reference>
<keyword evidence="4 9" id="KW-0812">Transmembrane</keyword>
<evidence type="ECO:0000313" key="13">
    <source>
        <dbReference type="RefSeq" id="XP_013789820.1"/>
    </source>
</evidence>
<evidence type="ECO:0000256" key="6">
    <source>
        <dbReference type="ARBA" id="ARBA00022989"/>
    </source>
</evidence>
<dbReference type="RefSeq" id="XP_013789820.1">
    <property type="nucleotide sequence ID" value="XM_013934366.1"/>
</dbReference>
<feature type="repeat" description="Solcar" evidence="9">
    <location>
        <begin position="133"/>
        <end position="221"/>
    </location>
</feature>
<keyword evidence="5" id="KW-0677">Repeat</keyword>
<keyword evidence="8 9" id="KW-0472">Membrane</keyword>
<feature type="signal peptide" evidence="11">
    <location>
        <begin position="1"/>
        <end position="20"/>
    </location>
</feature>
<comment type="similarity">
    <text evidence="2 10">Belongs to the mitochondrial carrier (TC 2.A.29) family.</text>
</comment>
<dbReference type="Pfam" id="PF00153">
    <property type="entry name" value="Mito_carr"/>
    <property type="match status" value="2"/>
</dbReference>